<sequence>MSFLKLFFYTSLAYRLTSGHGVLLEANGLRGSPTSSAYDMDTSIARDCRGINPCQQDTAIIREAEIKNKTVNQCGRTLLKGNIDVGRSIEDALASNAVTQVDSGTTVMVKLHQVNSDGAGPYFCDLDESGNTNIGVRNLTVVNNVPGSHGLSQTEAKDFMMGVQMPSNFECRGGSTGDICTIRCRNAAEAGPFGGCVAVQQINAAKKSPLPGDIKTANTLAEVDADMLKDQANFPGAVRAHDEGNTRDALNNIASVNDILSATAPLKVFPVETLMPQRPGGGSGGGA</sequence>
<feature type="signal peptide" evidence="1">
    <location>
        <begin position="1"/>
        <end position="19"/>
    </location>
</feature>
<organism evidence="2 3">
    <name type="scientific">Hirsutella minnesotensis 3608</name>
    <dbReference type="NCBI Taxonomy" id="1043627"/>
    <lineage>
        <taxon>Eukaryota</taxon>
        <taxon>Fungi</taxon>
        <taxon>Dikarya</taxon>
        <taxon>Ascomycota</taxon>
        <taxon>Pezizomycotina</taxon>
        <taxon>Sordariomycetes</taxon>
        <taxon>Hypocreomycetidae</taxon>
        <taxon>Hypocreales</taxon>
        <taxon>Ophiocordycipitaceae</taxon>
        <taxon>Hirsutella</taxon>
    </lineage>
</organism>
<name>A0A0F7ZND7_9HYPO</name>
<evidence type="ECO:0008006" key="4">
    <source>
        <dbReference type="Google" id="ProtNLM"/>
    </source>
</evidence>
<reference evidence="2 3" key="1">
    <citation type="journal article" date="2014" name="Genome Biol. Evol.">
        <title>Comparative genomics and transcriptomics analyses reveal divergent lifestyle features of nematode endoparasitic fungus Hirsutella minnesotensis.</title>
        <authorList>
            <person name="Lai Y."/>
            <person name="Liu K."/>
            <person name="Zhang X."/>
            <person name="Zhang X."/>
            <person name="Li K."/>
            <person name="Wang N."/>
            <person name="Shu C."/>
            <person name="Wu Y."/>
            <person name="Wang C."/>
            <person name="Bushley K.E."/>
            <person name="Xiang M."/>
            <person name="Liu X."/>
        </authorList>
    </citation>
    <scope>NUCLEOTIDE SEQUENCE [LARGE SCALE GENOMIC DNA]</scope>
    <source>
        <strain evidence="2 3">3608</strain>
    </source>
</reference>
<dbReference type="PANTHER" id="PTHR34618">
    <property type="entry name" value="SURFACE PROTEIN MAS1, PUTATIVE-RELATED"/>
    <property type="match status" value="1"/>
</dbReference>
<dbReference type="OrthoDB" id="3241054at2759"/>
<dbReference type="EMBL" id="KQ030534">
    <property type="protein sequence ID" value="KJZ73570.1"/>
    <property type="molecule type" value="Genomic_DNA"/>
</dbReference>
<proteinExistence type="predicted"/>
<gene>
    <name evidence="2" type="ORF">HIM_07126</name>
</gene>
<keyword evidence="1" id="KW-0732">Signal</keyword>
<dbReference type="InterPro" id="IPR021476">
    <property type="entry name" value="Egh16-like"/>
</dbReference>
<dbReference type="Pfam" id="PF11327">
    <property type="entry name" value="Egh16-like"/>
    <property type="match status" value="1"/>
</dbReference>
<dbReference type="PANTHER" id="PTHR34618:SF3">
    <property type="entry name" value="GEGH 16 PROTEIN"/>
    <property type="match status" value="1"/>
</dbReference>
<accession>A0A0F7ZND7</accession>
<protein>
    <recommendedName>
        <fullName evidence="4">Gas1-like protein</fullName>
    </recommendedName>
</protein>
<dbReference type="Proteomes" id="UP000054481">
    <property type="component" value="Unassembled WGS sequence"/>
</dbReference>
<keyword evidence="3" id="KW-1185">Reference proteome</keyword>
<evidence type="ECO:0000313" key="3">
    <source>
        <dbReference type="Proteomes" id="UP000054481"/>
    </source>
</evidence>
<evidence type="ECO:0000313" key="2">
    <source>
        <dbReference type="EMBL" id="KJZ73570.1"/>
    </source>
</evidence>
<feature type="chain" id="PRO_5002526113" description="Gas1-like protein" evidence="1">
    <location>
        <begin position="20"/>
        <end position="287"/>
    </location>
</feature>
<evidence type="ECO:0000256" key="1">
    <source>
        <dbReference type="SAM" id="SignalP"/>
    </source>
</evidence>
<dbReference type="AlphaFoldDB" id="A0A0F7ZND7"/>